<comment type="caution">
    <text evidence="2">The sequence shown here is derived from an EMBL/GenBank/DDBJ whole genome shotgun (WGS) entry which is preliminary data.</text>
</comment>
<keyword evidence="3" id="KW-1185">Reference proteome</keyword>
<keyword evidence="1" id="KW-0812">Transmembrane</keyword>
<feature type="transmembrane region" description="Helical" evidence="1">
    <location>
        <begin position="114"/>
        <end position="136"/>
    </location>
</feature>
<keyword evidence="1" id="KW-1133">Transmembrane helix</keyword>
<dbReference type="OrthoDB" id="1004635at2"/>
<name>A0A8E1UQJ8_9BACT</name>
<dbReference type="AlphaFoldDB" id="A0A8E1UQJ8"/>
<dbReference type="EMBL" id="LFQU01000006">
    <property type="protein sequence ID" value="KOO69035.1"/>
    <property type="molecule type" value="Genomic_DNA"/>
</dbReference>
<dbReference type="Gene3D" id="1.10.1760.20">
    <property type="match status" value="1"/>
</dbReference>
<accession>A0A8E1UQJ8</accession>
<evidence type="ECO:0000256" key="1">
    <source>
        <dbReference type="SAM" id="Phobius"/>
    </source>
</evidence>
<evidence type="ECO:0000313" key="3">
    <source>
        <dbReference type="Proteomes" id="UP000036951"/>
    </source>
</evidence>
<gene>
    <name evidence="2" type="ORF">ACU52_05085</name>
</gene>
<proteinExistence type="predicted"/>
<sequence length="172" mass="18266">METTISQIQQLSYREGKTYALAAAFVAGNILLPQLCHMLPQGGLVWLPIYFFTLIAAYRYGITAGLLTAVASPLVNNMMFGMPPAPMLPIILIKSGLLALAAAAVASRCKKVSIVAVAAAIVIYQAIGTIAEWGMTGSMAAALQDLRLGWPGLLVQLFGGFALLKLMARKAR</sequence>
<evidence type="ECO:0000313" key="2">
    <source>
        <dbReference type="EMBL" id="KOO69035.1"/>
    </source>
</evidence>
<feature type="transmembrane region" description="Helical" evidence="1">
    <location>
        <begin position="87"/>
        <end position="107"/>
    </location>
</feature>
<reference evidence="2 3" key="1">
    <citation type="submission" date="2015-06" db="EMBL/GenBank/DDBJ databases">
        <title>Prevotella sp. 109, sp. nov., a novel member of the family Prevotellaceae isolated from human faeces.</title>
        <authorList>
            <person name="Shkoporov A.N."/>
            <person name="Chaplin A.V."/>
            <person name="Kafarskaia L.I."/>
            <person name="Efimov B.A."/>
        </authorList>
    </citation>
    <scope>NUCLEOTIDE SEQUENCE [LARGE SCALE GENOMIC DNA]</scope>
    <source>
        <strain evidence="2 3">109</strain>
    </source>
</reference>
<dbReference type="Proteomes" id="UP000036951">
    <property type="component" value="Unassembled WGS sequence"/>
</dbReference>
<feature type="transmembrane region" description="Helical" evidence="1">
    <location>
        <begin position="49"/>
        <end position="75"/>
    </location>
</feature>
<organism evidence="2 3">
    <name type="scientific">Xylanibacter rarus</name>
    <dbReference type="NCBI Taxonomy" id="1676614"/>
    <lineage>
        <taxon>Bacteria</taxon>
        <taxon>Pseudomonadati</taxon>
        <taxon>Bacteroidota</taxon>
        <taxon>Bacteroidia</taxon>
        <taxon>Bacteroidales</taxon>
        <taxon>Prevotellaceae</taxon>
        <taxon>Xylanibacter</taxon>
    </lineage>
</organism>
<keyword evidence="1" id="KW-0472">Membrane</keyword>
<protein>
    <submittedName>
        <fullName evidence="2">Membrane protein</fullName>
    </submittedName>
</protein>
<feature type="transmembrane region" description="Helical" evidence="1">
    <location>
        <begin position="148"/>
        <end position="168"/>
    </location>
</feature>
<dbReference type="RefSeq" id="WP_053397988.1">
    <property type="nucleotide sequence ID" value="NZ_LFQU01000006.1"/>
</dbReference>